<evidence type="ECO:0000259" key="15">
    <source>
        <dbReference type="Pfam" id="PF01225"/>
    </source>
</evidence>
<keyword evidence="10 14" id="KW-0573">Peptidoglycan synthesis</keyword>
<evidence type="ECO:0000256" key="6">
    <source>
        <dbReference type="ARBA" id="ARBA00022618"/>
    </source>
</evidence>
<keyword evidence="9 14" id="KW-0133">Cell shape</keyword>
<feature type="domain" description="Mur ligase C-terminal" evidence="16">
    <location>
        <begin position="319"/>
        <end position="454"/>
    </location>
</feature>
<evidence type="ECO:0000256" key="12">
    <source>
        <dbReference type="ARBA" id="ARBA00023316"/>
    </source>
</evidence>
<evidence type="ECO:0000256" key="13">
    <source>
        <dbReference type="ARBA" id="ARBA00047833"/>
    </source>
</evidence>
<evidence type="ECO:0000256" key="8">
    <source>
        <dbReference type="ARBA" id="ARBA00022840"/>
    </source>
</evidence>
<evidence type="ECO:0000256" key="4">
    <source>
        <dbReference type="ARBA" id="ARBA00022490"/>
    </source>
</evidence>
<keyword evidence="6 14" id="KW-0132">Cell division</keyword>
<dbReference type="InterPro" id="IPR005758">
    <property type="entry name" value="UDP-N-AcMur_Ala_ligase_MurC"/>
</dbReference>
<dbReference type="RefSeq" id="WP_420905967.1">
    <property type="nucleotide sequence ID" value="NZ_BAAFGK010000004.1"/>
</dbReference>
<dbReference type="InterPro" id="IPR013221">
    <property type="entry name" value="Mur_ligase_cen"/>
</dbReference>
<evidence type="ECO:0000256" key="3">
    <source>
        <dbReference type="ARBA" id="ARBA00012211"/>
    </source>
</evidence>
<keyword evidence="11 14" id="KW-0131">Cell cycle</keyword>
<keyword evidence="7 14" id="KW-0547">Nucleotide-binding</keyword>
<dbReference type="InterPro" id="IPR000713">
    <property type="entry name" value="Mur_ligase_N"/>
</dbReference>
<comment type="function">
    <text evidence="14">Cell wall formation.</text>
</comment>
<evidence type="ECO:0000256" key="9">
    <source>
        <dbReference type="ARBA" id="ARBA00022960"/>
    </source>
</evidence>
<dbReference type="GO" id="GO:0008763">
    <property type="term" value="F:UDP-N-acetylmuramate-L-alanine ligase activity"/>
    <property type="evidence" value="ECO:0007669"/>
    <property type="project" value="UniProtKB-EC"/>
</dbReference>
<evidence type="ECO:0000256" key="14">
    <source>
        <dbReference type="HAMAP-Rule" id="MF_00046"/>
    </source>
</evidence>
<evidence type="ECO:0000259" key="17">
    <source>
        <dbReference type="Pfam" id="PF08245"/>
    </source>
</evidence>
<dbReference type="Pfam" id="PF02875">
    <property type="entry name" value="Mur_ligase_C"/>
    <property type="match status" value="1"/>
</dbReference>
<dbReference type="Pfam" id="PF01225">
    <property type="entry name" value="Mur_ligase"/>
    <property type="match status" value="1"/>
</dbReference>
<evidence type="ECO:0000256" key="1">
    <source>
        <dbReference type="ARBA" id="ARBA00004496"/>
    </source>
</evidence>
<evidence type="ECO:0000256" key="7">
    <source>
        <dbReference type="ARBA" id="ARBA00022741"/>
    </source>
</evidence>
<comment type="subcellular location">
    <subcellularLocation>
        <location evidence="1 14">Cytoplasm</location>
    </subcellularLocation>
</comment>
<evidence type="ECO:0000256" key="5">
    <source>
        <dbReference type="ARBA" id="ARBA00022598"/>
    </source>
</evidence>
<comment type="caution">
    <text evidence="18">The sequence shown here is derived from an EMBL/GenBank/DDBJ whole genome shotgun (WGS) entry which is preliminary data.</text>
</comment>
<dbReference type="InterPro" id="IPR004101">
    <property type="entry name" value="Mur_ligase_C"/>
</dbReference>
<evidence type="ECO:0000313" key="18">
    <source>
        <dbReference type="EMBL" id="GAB0058289.1"/>
    </source>
</evidence>
<dbReference type="InterPro" id="IPR036615">
    <property type="entry name" value="Mur_ligase_C_dom_sf"/>
</dbReference>
<comment type="pathway">
    <text evidence="2 14">Cell wall biogenesis; peptidoglycan biosynthesis.</text>
</comment>
<keyword evidence="5 14" id="KW-0436">Ligase</keyword>
<dbReference type="SUPFAM" id="SSF51984">
    <property type="entry name" value="MurCD N-terminal domain"/>
    <property type="match status" value="1"/>
</dbReference>
<dbReference type="Gene3D" id="3.40.1190.10">
    <property type="entry name" value="Mur-like, catalytic domain"/>
    <property type="match status" value="1"/>
</dbReference>
<dbReference type="InterPro" id="IPR050061">
    <property type="entry name" value="MurCDEF_pg_biosynth"/>
</dbReference>
<dbReference type="PANTHER" id="PTHR43445:SF3">
    <property type="entry name" value="UDP-N-ACETYLMURAMATE--L-ALANINE LIGASE"/>
    <property type="match status" value="1"/>
</dbReference>
<dbReference type="NCBIfam" id="TIGR01082">
    <property type="entry name" value="murC"/>
    <property type="match status" value="1"/>
</dbReference>
<keyword evidence="4 14" id="KW-0963">Cytoplasm</keyword>
<feature type="domain" description="Mur ligase N-terminal catalytic" evidence="15">
    <location>
        <begin position="8"/>
        <end position="106"/>
    </location>
</feature>
<gene>
    <name evidence="14 18" type="primary">murC</name>
    <name evidence="18" type="ORF">SIID45300_02636</name>
</gene>
<dbReference type="Pfam" id="PF08245">
    <property type="entry name" value="Mur_ligase_M"/>
    <property type="match status" value="1"/>
</dbReference>
<comment type="similarity">
    <text evidence="14">Belongs to the MurCDEF family.</text>
</comment>
<dbReference type="EC" id="6.3.2.8" evidence="3 14"/>
<evidence type="ECO:0000256" key="10">
    <source>
        <dbReference type="ARBA" id="ARBA00022984"/>
    </source>
</evidence>
<keyword evidence="12 14" id="KW-0961">Cell wall biogenesis/degradation</keyword>
<dbReference type="Gene3D" id="3.90.190.20">
    <property type="entry name" value="Mur ligase, C-terminal domain"/>
    <property type="match status" value="1"/>
</dbReference>
<keyword evidence="19" id="KW-1185">Reference proteome</keyword>
<keyword evidence="8 14" id="KW-0067">ATP-binding</keyword>
<evidence type="ECO:0000259" key="16">
    <source>
        <dbReference type="Pfam" id="PF02875"/>
    </source>
</evidence>
<dbReference type="SUPFAM" id="SSF53244">
    <property type="entry name" value="MurD-like peptide ligases, peptide-binding domain"/>
    <property type="match status" value="1"/>
</dbReference>
<name>A0ABQ0CBL9_9PROT</name>
<accession>A0ABQ0CBL9</accession>
<feature type="binding site" evidence="14">
    <location>
        <begin position="112"/>
        <end position="118"/>
    </location>
    <ligand>
        <name>ATP</name>
        <dbReference type="ChEBI" id="CHEBI:30616"/>
    </ligand>
</feature>
<evidence type="ECO:0000256" key="11">
    <source>
        <dbReference type="ARBA" id="ARBA00023306"/>
    </source>
</evidence>
<proteinExistence type="inferred from homology"/>
<comment type="catalytic activity">
    <reaction evidence="13 14">
        <text>UDP-N-acetyl-alpha-D-muramate + L-alanine + ATP = UDP-N-acetyl-alpha-D-muramoyl-L-alanine + ADP + phosphate + H(+)</text>
        <dbReference type="Rhea" id="RHEA:23372"/>
        <dbReference type="ChEBI" id="CHEBI:15378"/>
        <dbReference type="ChEBI" id="CHEBI:30616"/>
        <dbReference type="ChEBI" id="CHEBI:43474"/>
        <dbReference type="ChEBI" id="CHEBI:57972"/>
        <dbReference type="ChEBI" id="CHEBI:70757"/>
        <dbReference type="ChEBI" id="CHEBI:83898"/>
        <dbReference type="ChEBI" id="CHEBI:456216"/>
        <dbReference type="EC" id="6.3.2.8"/>
    </reaction>
</comment>
<dbReference type="HAMAP" id="MF_00046">
    <property type="entry name" value="MurC"/>
    <property type="match status" value="1"/>
</dbReference>
<evidence type="ECO:0000313" key="19">
    <source>
        <dbReference type="Proteomes" id="UP001628193"/>
    </source>
</evidence>
<dbReference type="EMBL" id="BAAFGK010000004">
    <property type="protein sequence ID" value="GAB0058289.1"/>
    <property type="molecule type" value="Genomic_DNA"/>
</dbReference>
<protein>
    <recommendedName>
        <fullName evidence="3 14">UDP-N-acetylmuramate--L-alanine ligase</fullName>
        <ecNumber evidence="3 14">6.3.2.8</ecNumber>
    </recommendedName>
    <alternativeName>
        <fullName evidence="14">UDP-N-acetylmuramoyl-L-alanine synthetase</fullName>
    </alternativeName>
</protein>
<reference evidence="18 19" key="2">
    <citation type="submission" date="2024-09" db="EMBL/GenBank/DDBJ databases">
        <title>Draft genome sequence of Candidatus Magnetaquicoccaceae bacterium FCR-1.</title>
        <authorList>
            <person name="Shimoshige H."/>
            <person name="Shimamura S."/>
            <person name="Taoka A."/>
            <person name="Kobayashi H."/>
            <person name="Maekawa T."/>
        </authorList>
    </citation>
    <scope>NUCLEOTIDE SEQUENCE [LARGE SCALE GENOMIC DNA]</scope>
    <source>
        <strain evidence="18 19">FCR-1</strain>
    </source>
</reference>
<dbReference type="PANTHER" id="PTHR43445">
    <property type="entry name" value="UDP-N-ACETYLMURAMATE--L-ALANINE LIGASE-RELATED"/>
    <property type="match status" value="1"/>
</dbReference>
<organism evidence="18 19">
    <name type="scientific">Candidatus Magnetaquiglobus chichijimensis</name>
    <dbReference type="NCBI Taxonomy" id="3141448"/>
    <lineage>
        <taxon>Bacteria</taxon>
        <taxon>Pseudomonadati</taxon>
        <taxon>Pseudomonadota</taxon>
        <taxon>Magnetococcia</taxon>
        <taxon>Magnetococcales</taxon>
        <taxon>Candidatus Magnetaquicoccaceae</taxon>
        <taxon>Candidatus Magnetaquiglobus</taxon>
    </lineage>
</organism>
<sequence>MYDKIRKLHFVGIGGIGMSGIAEVLLNLGYQVSGSDMAENASVLRLKNLGADIRVGHTAEQVRSADVVVRSSAITTENPEILEAKRLRIPVARRAEILAELMRMKYGIAIAGTHGKTTTTSMTATLLGEAGMDPTVVNGGVVKAFGSNARLGTGEFLVTEADESDGTFLKLFPTIAVVTNMDPEHMEFYKNFDAVRQAYFNFVEKIPFYGLGVLCFDHPQVAALAGRLEEKRLITYGLTDGADLRAVNLRREGGRTRFEVLLKDPDGEGASRSLGELALPVPGHHNVQNALAAVAVALELEIPWEAIVRGLDRYKGVRRRFDILKESPDRVIIDDYAHHPSEIRATLAAAREAYGTRRIVAIFQPHRYSRVQDLFPEFLTCFGDADLVLVDRIYPAGEAPIPGPLDKGGQTPLVRGIRDKCSVEAQPLPGGENWREALESLLKPGDVTLFLGAGSISHRARDFAAS</sequence>
<dbReference type="Gene3D" id="3.40.50.720">
    <property type="entry name" value="NAD(P)-binding Rossmann-like Domain"/>
    <property type="match status" value="1"/>
</dbReference>
<reference evidence="18 19" key="1">
    <citation type="submission" date="2024-05" db="EMBL/GenBank/DDBJ databases">
        <authorList>
            <consortium name="Candidatus Magnetaquicoccaceae bacterium FCR-1 genome sequencing consortium"/>
            <person name="Shimoshige H."/>
            <person name="Shimamura S."/>
            <person name="Taoka A."/>
            <person name="Kobayashi H."/>
            <person name="Maekawa T."/>
        </authorList>
    </citation>
    <scope>NUCLEOTIDE SEQUENCE [LARGE SCALE GENOMIC DNA]</scope>
    <source>
        <strain evidence="18 19">FCR-1</strain>
    </source>
</reference>
<evidence type="ECO:0000256" key="2">
    <source>
        <dbReference type="ARBA" id="ARBA00004752"/>
    </source>
</evidence>
<dbReference type="InterPro" id="IPR036565">
    <property type="entry name" value="Mur-like_cat_sf"/>
</dbReference>
<feature type="domain" description="Mur ligase central" evidence="17">
    <location>
        <begin position="110"/>
        <end position="297"/>
    </location>
</feature>
<dbReference type="SUPFAM" id="SSF53623">
    <property type="entry name" value="MurD-like peptide ligases, catalytic domain"/>
    <property type="match status" value="1"/>
</dbReference>
<dbReference type="Proteomes" id="UP001628193">
    <property type="component" value="Unassembled WGS sequence"/>
</dbReference>